<dbReference type="Pfam" id="PF02321">
    <property type="entry name" value="OEP"/>
    <property type="match status" value="2"/>
</dbReference>
<proteinExistence type="inferred from homology"/>
<keyword evidence="4" id="KW-1134">Transmembrane beta strand</keyword>
<comment type="caution">
    <text evidence="9">The sequence shown here is derived from an EMBL/GenBank/DDBJ whole genome shotgun (WGS) entry which is preliminary data.</text>
</comment>
<evidence type="ECO:0000256" key="2">
    <source>
        <dbReference type="ARBA" id="ARBA00007613"/>
    </source>
</evidence>
<dbReference type="Gene3D" id="1.20.1600.10">
    <property type="entry name" value="Outer membrane efflux proteins (OEP)"/>
    <property type="match status" value="1"/>
</dbReference>
<sequence>MRLKKLTTLMLCMFAFSGVSRDVLAGGGASDACIPDCADNASLTKNASLKTLIIAAISQSPQLAEIQAVLNVDNARIDEKKGAWMPQVFVNGTTHDMASKGDNTSERYGVSVSQLLYDFGKTTYAIKQAKSAVEADEYRIQASLNDIAENVVMLYVRVKRYQTLIDVAQDNIVSLQKVEKLAQLRSGAGLSTSSDVLQAQTRLIAMKTTLEDFRYQHALALKQLAVLTGINASSLSALPEGFNEPLVPFKQTDYDTLPGVQAAYSDKHSAEHEVSIAKAGHMPTLSLRAERAYGENNGSSSSLSWDNHLTVNVSVPLYQGGIVSSQVSQAQGQVLSAEARIKKAKMDAEQRIKSFSEDWRGAKARKANSDAQLHAARTTREVYRNEYTLNTRSLNDLLSVEQDVFQAQQAQTMAEYDILQAALSYAASTNSLMKKLDIMPRPAP</sequence>
<dbReference type="RefSeq" id="WP_002438568.1">
    <property type="nucleotide sequence ID" value="NZ_BAFF01000024.1"/>
</dbReference>
<dbReference type="InterPro" id="IPR010130">
    <property type="entry name" value="T1SS_OMP_TolC"/>
</dbReference>
<evidence type="ECO:0000256" key="6">
    <source>
        <dbReference type="ARBA" id="ARBA00023136"/>
    </source>
</evidence>
<protein>
    <submittedName>
        <fullName evidence="9">Outer membrane protein TolC</fullName>
    </submittedName>
</protein>
<feature type="chain" id="PRO_5003600334" evidence="8">
    <location>
        <begin position="26"/>
        <end position="444"/>
    </location>
</feature>
<keyword evidence="7" id="KW-0998">Cell outer membrane</keyword>
<dbReference type="GO" id="GO:0015562">
    <property type="term" value="F:efflux transmembrane transporter activity"/>
    <property type="evidence" value="ECO:0007669"/>
    <property type="project" value="InterPro"/>
</dbReference>
<dbReference type="PANTHER" id="PTHR30026:SF20">
    <property type="entry name" value="OUTER MEMBRANE PROTEIN TOLC"/>
    <property type="match status" value="1"/>
</dbReference>
<dbReference type="InterPro" id="IPR051906">
    <property type="entry name" value="TolC-like"/>
</dbReference>
<dbReference type="GO" id="GO:0009279">
    <property type="term" value="C:cell outer membrane"/>
    <property type="evidence" value="ECO:0007669"/>
    <property type="project" value="UniProtKB-SubCell"/>
</dbReference>
<evidence type="ECO:0000256" key="1">
    <source>
        <dbReference type="ARBA" id="ARBA00004442"/>
    </source>
</evidence>
<dbReference type="Proteomes" id="UP000010297">
    <property type="component" value="Unassembled WGS sequence"/>
</dbReference>
<evidence type="ECO:0000256" key="5">
    <source>
        <dbReference type="ARBA" id="ARBA00022692"/>
    </source>
</evidence>
<reference evidence="9 10" key="1">
    <citation type="submission" date="2012-02" db="EMBL/GenBank/DDBJ databases">
        <title>Whole genome shotgun sequence of Escherichia hermannii NBRC 105704.</title>
        <authorList>
            <person name="Yoshida I."/>
            <person name="Hosoyama A."/>
            <person name="Tsuchikane K."/>
            <person name="Katsumata H."/>
            <person name="Yamazaki S."/>
            <person name="Fujita N."/>
        </authorList>
    </citation>
    <scope>NUCLEOTIDE SEQUENCE [LARGE SCALE GENOMIC DNA]</scope>
    <source>
        <strain evidence="9 10">NBRC 105704</strain>
    </source>
</reference>
<keyword evidence="3" id="KW-0813">Transport</keyword>
<gene>
    <name evidence="9" type="primary">tolC</name>
    <name evidence="9" type="ORF">EH105704_24_00110</name>
</gene>
<evidence type="ECO:0000313" key="9">
    <source>
        <dbReference type="EMBL" id="GAB53933.1"/>
    </source>
</evidence>
<evidence type="ECO:0000313" key="10">
    <source>
        <dbReference type="Proteomes" id="UP000010297"/>
    </source>
</evidence>
<evidence type="ECO:0000256" key="4">
    <source>
        <dbReference type="ARBA" id="ARBA00022452"/>
    </source>
</evidence>
<keyword evidence="8" id="KW-0732">Signal</keyword>
<accession>H5V7H5</accession>
<dbReference type="EMBL" id="BAFF01000024">
    <property type="protein sequence ID" value="GAB53933.1"/>
    <property type="molecule type" value="Genomic_DNA"/>
</dbReference>
<keyword evidence="5" id="KW-0812">Transmembrane</keyword>
<dbReference type="GO" id="GO:1990281">
    <property type="term" value="C:efflux pump complex"/>
    <property type="evidence" value="ECO:0007669"/>
    <property type="project" value="TreeGrafter"/>
</dbReference>
<dbReference type="AlphaFoldDB" id="H5V7H5"/>
<dbReference type="SUPFAM" id="SSF56954">
    <property type="entry name" value="Outer membrane efflux proteins (OEP)"/>
    <property type="match status" value="1"/>
</dbReference>
<keyword evidence="6" id="KW-0472">Membrane</keyword>
<organism evidence="9 10">
    <name type="scientific">Atlantibacter hermannii NBRC 105704</name>
    <dbReference type="NCBI Taxonomy" id="1115512"/>
    <lineage>
        <taxon>Bacteria</taxon>
        <taxon>Pseudomonadati</taxon>
        <taxon>Pseudomonadota</taxon>
        <taxon>Gammaproteobacteria</taxon>
        <taxon>Enterobacterales</taxon>
        <taxon>Enterobacteriaceae</taxon>
        <taxon>Atlantibacter</taxon>
    </lineage>
</organism>
<dbReference type="NCBIfam" id="TIGR01844">
    <property type="entry name" value="type_I_sec_TolC"/>
    <property type="match status" value="1"/>
</dbReference>
<comment type="subcellular location">
    <subcellularLocation>
        <location evidence="1">Cell outer membrane</location>
    </subcellularLocation>
</comment>
<evidence type="ECO:0000256" key="8">
    <source>
        <dbReference type="SAM" id="SignalP"/>
    </source>
</evidence>
<comment type="similarity">
    <text evidence="2">Belongs to the outer membrane factor (OMF) (TC 1.B.17) family.</text>
</comment>
<dbReference type="GeneID" id="92829795"/>
<dbReference type="GO" id="GO:0015288">
    <property type="term" value="F:porin activity"/>
    <property type="evidence" value="ECO:0007669"/>
    <property type="project" value="TreeGrafter"/>
</dbReference>
<dbReference type="InterPro" id="IPR003423">
    <property type="entry name" value="OMP_efflux"/>
</dbReference>
<dbReference type="eggNOG" id="COG1538">
    <property type="taxonomic scope" value="Bacteria"/>
</dbReference>
<feature type="signal peptide" evidence="8">
    <location>
        <begin position="1"/>
        <end position="25"/>
    </location>
</feature>
<evidence type="ECO:0000256" key="3">
    <source>
        <dbReference type="ARBA" id="ARBA00022448"/>
    </source>
</evidence>
<keyword evidence="10" id="KW-1185">Reference proteome</keyword>
<name>H5V7H5_ATLHE</name>
<dbReference type="PANTHER" id="PTHR30026">
    <property type="entry name" value="OUTER MEMBRANE PROTEIN TOLC"/>
    <property type="match status" value="1"/>
</dbReference>
<evidence type="ECO:0000256" key="7">
    <source>
        <dbReference type="ARBA" id="ARBA00023237"/>
    </source>
</evidence>